<dbReference type="Gene3D" id="3.90.850.10">
    <property type="entry name" value="Fumarylacetoacetase-like, C-terminal domain"/>
    <property type="match status" value="1"/>
</dbReference>
<evidence type="ECO:0000256" key="4">
    <source>
        <dbReference type="ARBA" id="ARBA00022723"/>
    </source>
</evidence>
<dbReference type="Pfam" id="PF09298">
    <property type="entry name" value="FAA_hydrolase_N"/>
    <property type="match status" value="1"/>
</dbReference>
<keyword evidence="8 13" id="KW-0828">Tyrosine catabolism</keyword>
<dbReference type="GO" id="GO:0046872">
    <property type="term" value="F:metal ion binding"/>
    <property type="evidence" value="ECO:0007669"/>
    <property type="project" value="UniProtKB-UniRule"/>
</dbReference>
<evidence type="ECO:0000256" key="12">
    <source>
        <dbReference type="PIRSR" id="PIRSR605959-3"/>
    </source>
</evidence>
<feature type="binding site" evidence="11">
    <location>
        <position position="237"/>
    </location>
    <ligand>
        <name>substrate</name>
    </ligand>
</feature>
<evidence type="ECO:0000256" key="6">
    <source>
        <dbReference type="ARBA" id="ARBA00022837"/>
    </source>
</evidence>
<keyword evidence="7 12" id="KW-0460">Magnesium</keyword>
<dbReference type="EMBL" id="KZ821227">
    <property type="protein sequence ID" value="PYH46411.1"/>
    <property type="molecule type" value="Genomic_DNA"/>
</dbReference>
<feature type="domain" description="Fumarylacetoacetase N-terminal" evidence="15">
    <location>
        <begin position="13"/>
        <end position="111"/>
    </location>
</feature>
<dbReference type="InterPro" id="IPR015377">
    <property type="entry name" value="Fumarylacetoacetase_N"/>
</dbReference>
<gene>
    <name evidence="16" type="ORF">BP01DRAFT_396844</name>
</gene>
<dbReference type="InterPro" id="IPR036462">
    <property type="entry name" value="Fumarylacetoacetase_N_sf"/>
</dbReference>
<feature type="active site" description="Proton acceptor" evidence="10">
    <location>
        <position position="126"/>
    </location>
</feature>
<dbReference type="SUPFAM" id="SSF56529">
    <property type="entry name" value="FAH"/>
    <property type="match status" value="1"/>
</dbReference>
<dbReference type="AlphaFoldDB" id="A0A318ZFT3"/>
<evidence type="ECO:0000256" key="1">
    <source>
        <dbReference type="ARBA" id="ARBA00004782"/>
    </source>
</evidence>
<dbReference type="InterPro" id="IPR005959">
    <property type="entry name" value="Fumarylacetoacetase"/>
</dbReference>
<evidence type="ECO:0000256" key="8">
    <source>
        <dbReference type="ARBA" id="ARBA00022878"/>
    </source>
</evidence>
<evidence type="ECO:0000256" key="2">
    <source>
        <dbReference type="ARBA" id="ARBA00010211"/>
    </source>
</evidence>
<protein>
    <recommendedName>
        <fullName evidence="3 13">Fumarylacetoacetase</fullName>
        <ecNumber evidence="3 13">3.7.1.2</ecNumber>
    </recommendedName>
    <alternativeName>
        <fullName evidence="13">Fumarylacetoacetate hydrolase</fullName>
    </alternativeName>
</protein>
<evidence type="ECO:0000256" key="11">
    <source>
        <dbReference type="PIRSR" id="PIRSR605959-2"/>
    </source>
</evidence>
<feature type="binding site" evidence="12">
    <location>
        <position position="194"/>
    </location>
    <ligand>
        <name>Ca(2+)</name>
        <dbReference type="ChEBI" id="CHEBI:29108"/>
    </ligand>
</feature>
<evidence type="ECO:0000256" key="10">
    <source>
        <dbReference type="PIRSR" id="PIRSR605959-1"/>
    </source>
</evidence>
<feature type="binding site" evidence="11">
    <location>
        <position position="346"/>
    </location>
    <ligand>
        <name>substrate</name>
    </ligand>
</feature>
<evidence type="ECO:0000256" key="7">
    <source>
        <dbReference type="ARBA" id="ARBA00022842"/>
    </source>
</evidence>
<dbReference type="STRING" id="1450539.A0A318ZFT3"/>
<feature type="binding site" evidence="12">
    <location>
        <position position="254"/>
    </location>
    <ligand>
        <name>Mg(2+)</name>
        <dbReference type="ChEBI" id="CHEBI:18420"/>
    </ligand>
</feature>
<sequence length="414" mass="44651">MSSPEYSHHFSVQNLPFGIASSRTRPSPQCATRLHNTVVFLAELHEHGIFNSIADLPTGIFKSPTLNTFAALPRSTHTSVRHALQQALQKGLATLPAGSTADITEVEMHLPVSIPAYTDFCCSKEHNLNAGRAILGRETLPPCFYHIPIAYNGRASTICVSGTPVQRPRGHFVDKTITTHKEVVYAPSRALDYELELGIVIGNPVPVGQRLKAREAEEAGHVFGLVLLNDWSARDIQGLEMIPLGPLNGKNFATTISPWIVTLDALAPFRSPGPEPQRESVPPYLQDSGDYAYDVQLRVELEHTANKSVLGETNANELYWSLGQMCAHLTSTGCGLQTGEVLGTGTVSGAAEGEYGSLLEVTKGGTVAKKLGDGTERRFLEDGDVVTLTGWAGDGVGFGECRGQILAAEEEGWR</sequence>
<evidence type="ECO:0000256" key="5">
    <source>
        <dbReference type="ARBA" id="ARBA00022801"/>
    </source>
</evidence>
<evidence type="ECO:0000256" key="13">
    <source>
        <dbReference type="RuleBase" id="RU366008"/>
    </source>
</evidence>
<proteinExistence type="inferred from homology"/>
<dbReference type="Pfam" id="PF01557">
    <property type="entry name" value="FAA_hydrolase"/>
    <property type="match status" value="1"/>
</dbReference>
<comment type="catalytic activity">
    <reaction evidence="13">
        <text>4-fumarylacetoacetate + H2O = acetoacetate + fumarate + H(+)</text>
        <dbReference type="Rhea" id="RHEA:10244"/>
        <dbReference type="ChEBI" id="CHEBI:13705"/>
        <dbReference type="ChEBI" id="CHEBI:15377"/>
        <dbReference type="ChEBI" id="CHEBI:15378"/>
        <dbReference type="ChEBI" id="CHEBI:18034"/>
        <dbReference type="ChEBI" id="CHEBI:29806"/>
        <dbReference type="EC" id="3.7.1.2"/>
    </reaction>
</comment>
<evidence type="ECO:0000256" key="3">
    <source>
        <dbReference type="ARBA" id="ARBA00012094"/>
    </source>
</evidence>
<dbReference type="GO" id="GO:1902000">
    <property type="term" value="P:homogentisate catabolic process"/>
    <property type="evidence" value="ECO:0007669"/>
    <property type="project" value="TreeGrafter"/>
</dbReference>
<dbReference type="Gene3D" id="2.30.30.230">
    <property type="entry name" value="Fumarylacetoacetase, N-terminal domain"/>
    <property type="match status" value="1"/>
</dbReference>
<dbReference type="EC" id="3.7.1.2" evidence="3 13"/>
<dbReference type="GO" id="GO:0004334">
    <property type="term" value="F:fumarylacetoacetase activity"/>
    <property type="evidence" value="ECO:0007669"/>
    <property type="project" value="UniProtKB-UniRule"/>
</dbReference>
<dbReference type="Proteomes" id="UP000248349">
    <property type="component" value="Unassembled WGS sequence"/>
</dbReference>
<dbReference type="InterPro" id="IPR011234">
    <property type="entry name" value="Fumarylacetoacetase-like_C"/>
</dbReference>
<dbReference type="OrthoDB" id="9971669at2759"/>
<keyword evidence="17" id="KW-1185">Reference proteome</keyword>
<dbReference type="SUPFAM" id="SSF63433">
    <property type="entry name" value="Fumarylacetoacetate hydrolase, FAH, N-terminal domain"/>
    <property type="match status" value="1"/>
</dbReference>
<comment type="cofactor">
    <cofactor evidence="13">
        <name>Mg(2+)</name>
        <dbReference type="ChEBI" id="CHEBI:18420"/>
    </cofactor>
    <cofactor evidence="13">
        <name>Ca(2+)</name>
        <dbReference type="ChEBI" id="CHEBI:29108"/>
    </cofactor>
</comment>
<evidence type="ECO:0000259" key="15">
    <source>
        <dbReference type="Pfam" id="PF09298"/>
    </source>
</evidence>
<evidence type="ECO:0000256" key="9">
    <source>
        <dbReference type="ARBA" id="ARBA00023232"/>
    </source>
</evidence>
<dbReference type="PANTHER" id="PTHR43069:SF5">
    <property type="entry name" value="FUMARYLACETOACETASE"/>
    <property type="match status" value="1"/>
</dbReference>
<name>A0A318ZFT3_9EURO</name>
<organism evidence="16 17">
    <name type="scientific">Aspergillus saccharolyticus JOP 1030-1</name>
    <dbReference type="NCBI Taxonomy" id="1450539"/>
    <lineage>
        <taxon>Eukaryota</taxon>
        <taxon>Fungi</taxon>
        <taxon>Dikarya</taxon>
        <taxon>Ascomycota</taxon>
        <taxon>Pezizomycotina</taxon>
        <taxon>Eurotiomycetes</taxon>
        <taxon>Eurotiomycetidae</taxon>
        <taxon>Eurotiales</taxon>
        <taxon>Aspergillaceae</taxon>
        <taxon>Aspergillus</taxon>
        <taxon>Aspergillus subgen. Circumdati</taxon>
    </lineage>
</organism>
<feature type="binding site" evidence="12">
    <location>
        <position position="250"/>
    </location>
    <ligand>
        <name>Mg(2+)</name>
        <dbReference type="ChEBI" id="CHEBI:18420"/>
    </ligand>
</feature>
<reference evidence="16 17" key="1">
    <citation type="submission" date="2016-12" db="EMBL/GenBank/DDBJ databases">
        <title>The genomes of Aspergillus section Nigri reveals drivers in fungal speciation.</title>
        <authorList>
            <consortium name="DOE Joint Genome Institute"/>
            <person name="Vesth T.C."/>
            <person name="Nybo J."/>
            <person name="Theobald S."/>
            <person name="Brandl J."/>
            <person name="Frisvad J.C."/>
            <person name="Nielsen K.F."/>
            <person name="Lyhne E.K."/>
            <person name="Kogle M.E."/>
            <person name="Kuo A."/>
            <person name="Riley R."/>
            <person name="Clum A."/>
            <person name="Nolan M."/>
            <person name="Lipzen A."/>
            <person name="Salamov A."/>
            <person name="Henrissat B."/>
            <person name="Wiebenga A."/>
            <person name="De Vries R.P."/>
            <person name="Grigoriev I.V."/>
            <person name="Mortensen U.H."/>
            <person name="Andersen M.R."/>
            <person name="Baker S.E."/>
        </authorList>
    </citation>
    <scope>NUCLEOTIDE SEQUENCE [LARGE SCALE GENOMIC DNA]</scope>
    <source>
        <strain evidence="16 17">JOP 1030-1</strain>
    </source>
</reference>
<evidence type="ECO:0000313" key="16">
    <source>
        <dbReference type="EMBL" id="PYH46411.1"/>
    </source>
</evidence>
<keyword evidence="6 12" id="KW-0106">Calcium</keyword>
<dbReference type="PANTHER" id="PTHR43069">
    <property type="entry name" value="FUMARYLACETOACETASE"/>
    <property type="match status" value="1"/>
</dbReference>
<feature type="domain" description="Fumarylacetoacetase-like C-terminal" evidence="14">
    <location>
        <begin position="117"/>
        <end position="405"/>
    </location>
</feature>
<comment type="similarity">
    <text evidence="2 13">Belongs to the FAH family.</text>
</comment>
<feature type="binding site" evidence="12">
    <location>
        <position position="230"/>
    </location>
    <ligand>
        <name>Mg(2+)</name>
        <dbReference type="ChEBI" id="CHEBI:18420"/>
    </ligand>
</feature>
<dbReference type="NCBIfam" id="TIGR01266">
    <property type="entry name" value="fum_ac_acetase"/>
    <property type="match status" value="1"/>
</dbReference>
<feature type="binding site" evidence="12">
    <location>
        <position position="119"/>
    </location>
    <ligand>
        <name>Ca(2+)</name>
        <dbReference type="ChEBI" id="CHEBI:29108"/>
    </ligand>
</feature>
<dbReference type="UniPathway" id="UPA00139">
    <property type="reaction ID" value="UER00341"/>
</dbReference>
<evidence type="ECO:0000259" key="14">
    <source>
        <dbReference type="Pfam" id="PF01557"/>
    </source>
</evidence>
<dbReference type="RefSeq" id="XP_025432393.1">
    <property type="nucleotide sequence ID" value="XM_025578489.1"/>
</dbReference>
<comment type="pathway">
    <text evidence="1 13">Amino-acid degradation; L-phenylalanine degradation; acetoacetate and fumarate from L-phenylalanine: step 6/6.</text>
</comment>
<feature type="binding site" evidence="12">
    <location>
        <position position="196"/>
    </location>
    <ligand>
        <name>Ca(2+)</name>
        <dbReference type="ChEBI" id="CHEBI:29108"/>
    </ligand>
</feature>
<dbReference type="GeneID" id="37079718"/>
<evidence type="ECO:0000313" key="17">
    <source>
        <dbReference type="Proteomes" id="UP000248349"/>
    </source>
</evidence>
<dbReference type="GO" id="GO:0006559">
    <property type="term" value="P:L-phenylalanine catabolic process"/>
    <property type="evidence" value="ECO:0007669"/>
    <property type="project" value="UniProtKB-UniRule"/>
</dbReference>
<dbReference type="InterPro" id="IPR036663">
    <property type="entry name" value="Fumarylacetoacetase_C_sf"/>
</dbReference>
<keyword evidence="4 12" id="KW-0479">Metal-binding</keyword>
<dbReference type="GO" id="GO:0006572">
    <property type="term" value="P:L-tyrosine catabolic process"/>
    <property type="evidence" value="ECO:0007669"/>
    <property type="project" value="UniProtKB-UniRule"/>
</dbReference>
<accession>A0A318ZFT3</accession>
<keyword evidence="5 13" id="KW-0378">Hydrolase</keyword>
<keyword evidence="9 13" id="KW-0585">Phenylalanine catabolism</keyword>
<feature type="binding site" evidence="12">
    <location>
        <position position="230"/>
    </location>
    <ligand>
        <name>Ca(2+)</name>
        <dbReference type="ChEBI" id="CHEBI:29108"/>
    </ligand>
</feature>